<dbReference type="PROSITE" id="PS00595">
    <property type="entry name" value="AA_TRANSFER_CLASS_5"/>
    <property type="match status" value="1"/>
</dbReference>
<dbReference type="InterPro" id="IPR000192">
    <property type="entry name" value="Aminotrans_V_dom"/>
</dbReference>
<dbReference type="GO" id="GO:0031071">
    <property type="term" value="F:cysteine desulfurase activity"/>
    <property type="evidence" value="ECO:0007669"/>
    <property type="project" value="UniProtKB-EC"/>
</dbReference>
<dbReference type="InterPro" id="IPR020578">
    <property type="entry name" value="Aminotrans_V_PyrdxlP_BS"/>
</dbReference>
<dbReference type="Gene3D" id="3.40.640.10">
    <property type="entry name" value="Type I PLP-dependent aspartate aminotransferase-like (Major domain)"/>
    <property type="match status" value="1"/>
</dbReference>
<dbReference type="STRING" id="1123404.SAMN02745784_00855"/>
<dbReference type="Proteomes" id="UP000184114">
    <property type="component" value="Unassembled WGS sequence"/>
</dbReference>
<dbReference type="EMBL" id="FQTY01000002">
    <property type="protein sequence ID" value="SHE47963.1"/>
    <property type="molecule type" value="Genomic_DNA"/>
</dbReference>
<dbReference type="PANTHER" id="PTHR43586">
    <property type="entry name" value="CYSTEINE DESULFURASE"/>
    <property type="match status" value="1"/>
</dbReference>
<evidence type="ECO:0000256" key="2">
    <source>
        <dbReference type="ARBA" id="ARBA00010447"/>
    </source>
</evidence>
<dbReference type="InterPro" id="IPR015424">
    <property type="entry name" value="PyrdxlP-dep_Trfase"/>
</dbReference>
<sequence length="437" mass="49648">MDKNLIVGGNSLVRLENGNLVNYINFDNAATTPPFQSVLNEIVDFSNIYSSVHRGTGYKSIISSMIYDEGREIVLNFVGGNKEYHTVVFLKNTTECINKLSYRLQDTLKDKVVLSTYMEHHSNLLPWKYRFTTDYIEVDSMGRLCLEDLEFKLKLYKGKVGLVAVTGASNVTGYINPIYDIARICHSYGAKILVDGAQLIPHNHFDMKPIDSPEHIDYIAFSAHKMYAPFGTGVLIAPKNTFEKGFSEHIGGGTIKFVSIKDTIWADPPEKEEAGTPNLMGVVALSTSIKTLQNLNIQNIEEYERNLTKYALDLLKNIPQLILYDDMNVEEKVSIISFNMEGLNHDELATMLAREGGIAVRNGCFCAQPYVQRLLKISDEDMKKYMNDESLLRPGLVRISFGLYNDYNEVYLLAYLLNEISKDIEFYKNKYRNSPFY</sequence>
<proteinExistence type="inferred from homology"/>
<evidence type="ECO:0000256" key="3">
    <source>
        <dbReference type="ARBA" id="ARBA00022898"/>
    </source>
</evidence>
<dbReference type="Pfam" id="PF00266">
    <property type="entry name" value="Aminotran_5"/>
    <property type="match status" value="1"/>
</dbReference>
<evidence type="ECO:0000256" key="5">
    <source>
        <dbReference type="RuleBase" id="RU004504"/>
    </source>
</evidence>
<evidence type="ECO:0000313" key="7">
    <source>
        <dbReference type="EMBL" id="SHE47963.1"/>
    </source>
</evidence>
<name>A0A1M4TU41_9FIRM</name>
<comment type="catalytic activity">
    <reaction evidence="4">
        <text>(sulfur carrier)-H + L-cysteine = (sulfur carrier)-SH + L-alanine</text>
        <dbReference type="Rhea" id="RHEA:43892"/>
        <dbReference type="Rhea" id="RHEA-COMP:14737"/>
        <dbReference type="Rhea" id="RHEA-COMP:14739"/>
        <dbReference type="ChEBI" id="CHEBI:29917"/>
        <dbReference type="ChEBI" id="CHEBI:35235"/>
        <dbReference type="ChEBI" id="CHEBI:57972"/>
        <dbReference type="ChEBI" id="CHEBI:64428"/>
        <dbReference type="EC" id="2.8.1.7"/>
    </reaction>
</comment>
<dbReference type="GeneID" id="90996302"/>
<dbReference type="PANTHER" id="PTHR43586:SF8">
    <property type="entry name" value="CYSTEINE DESULFURASE 1, CHLOROPLASTIC"/>
    <property type="match status" value="1"/>
</dbReference>
<comment type="cofactor">
    <cofactor evidence="1 5">
        <name>pyridoxal 5'-phosphate</name>
        <dbReference type="ChEBI" id="CHEBI:597326"/>
    </cofactor>
</comment>
<dbReference type="AlphaFoldDB" id="A0A1M4TU41"/>
<protein>
    <submittedName>
        <fullName evidence="7">Selenocysteine lyase/Cysteine desulfurase</fullName>
    </submittedName>
</protein>
<comment type="similarity">
    <text evidence="2">Belongs to the class-V pyridoxal-phosphate-dependent aminotransferase family. Csd subfamily.</text>
</comment>
<evidence type="ECO:0000256" key="1">
    <source>
        <dbReference type="ARBA" id="ARBA00001933"/>
    </source>
</evidence>
<dbReference type="GO" id="GO:0016829">
    <property type="term" value="F:lyase activity"/>
    <property type="evidence" value="ECO:0007669"/>
    <property type="project" value="UniProtKB-KW"/>
</dbReference>
<evidence type="ECO:0000256" key="4">
    <source>
        <dbReference type="ARBA" id="ARBA00050776"/>
    </source>
</evidence>
<accession>A0A1M4TU41</accession>
<keyword evidence="8" id="KW-1185">Reference proteome</keyword>
<keyword evidence="7" id="KW-0456">Lyase</keyword>
<feature type="domain" description="Aminotransferase class V" evidence="6">
    <location>
        <begin position="24"/>
        <end position="412"/>
    </location>
</feature>
<reference evidence="8" key="1">
    <citation type="submission" date="2016-11" db="EMBL/GenBank/DDBJ databases">
        <authorList>
            <person name="Varghese N."/>
            <person name="Submissions S."/>
        </authorList>
    </citation>
    <scope>NUCLEOTIDE SEQUENCE [LARGE SCALE GENOMIC DNA]</scope>
    <source>
        <strain evidence="8">DSM 18095</strain>
    </source>
</reference>
<gene>
    <name evidence="7" type="ORF">SAMN02745784_00855</name>
</gene>
<dbReference type="InterPro" id="IPR015422">
    <property type="entry name" value="PyrdxlP-dep_Trfase_small"/>
</dbReference>
<dbReference type="SUPFAM" id="SSF53383">
    <property type="entry name" value="PLP-dependent transferases"/>
    <property type="match status" value="1"/>
</dbReference>
<dbReference type="InterPro" id="IPR015421">
    <property type="entry name" value="PyrdxlP-dep_Trfase_major"/>
</dbReference>
<dbReference type="RefSeq" id="WP_072973473.1">
    <property type="nucleotide sequence ID" value="NZ_FQTY01000002.1"/>
</dbReference>
<keyword evidence="3" id="KW-0663">Pyridoxal phosphate</keyword>
<evidence type="ECO:0000259" key="6">
    <source>
        <dbReference type="Pfam" id="PF00266"/>
    </source>
</evidence>
<evidence type="ECO:0000313" key="8">
    <source>
        <dbReference type="Proteomes" id="UP000184114"/>
    </source>
</evidence>
<organism evidence="7 8">
    <name type="scientific">Tissierella praeacuta DSM 18095</name>
    <dbReference type="NCBI Taxonomy" id="1123404"/>
    <lineage>
        <taxon>Bacteria</taxon>
        <taxon>Bacillati</taxon>
        <taxon>Bacillota</taxon>
        <taxon>Tissierellia</taxon>
        <taxon>Tissierellales</taxon>
        <taxon>Tissierellaceae</taxon>
        <taxon>Tissierella</taxon>
    </lineage>
</organism>
<dbReference type="Gene3D" id="3.90.1150.10">
    <property type="entry name" value="Aspartate Aminotransferase, domain 1"/>
    <property type="match status" value="1"/>
</dbReference>